<evidence type="ECO:0000313" key="4">
    <source>
        <dbReference type="Proteomes" id="UP000251205"/>
    </source>
</evidence>
<dbReference type="InterPro" id="IPR000073">
    <property type="entry name" value="AB_hydrolase_1"/>
</dbReference>
<dbReference type="Proteomes" id="UP000251205">
    <property type="component" value="Unassembled WGS sequence"/>
</dbReference>
<evidence type="ECO:0000259" key="2">
    <source>
        <dbReference type="Pfam" id="PF00561"/>
    </source>
</evidence>
<evidence type="ECO:0000313" key="3">
    <source>
        <dbReference type="EMBL" id="RAX37989.1"/>
    </source>
</evidence>
<reference evidence="3 4" key="1">
    <citation type="submission" date="2018-06" db="EMBL/GenBank/DDBJ databases">
        <title>Whole Genome Sequence of an efficient microsymbiont, Rhizobium tropici.</title>
        <authorList>
            <person name="Srinivasan R."/>
            <person name="Singh H.V."/>
            <person name="Srivastava R."/>
            <person name="Kumari B."/>
            <person name="Radhakrishna A."/>
        </authorList>
    </citation>
    <scope>NUCLEOTIDE SEQUENCE [LARGE SCALE GENOMIC DNA]</scope>
    <source>
        <strain evidence="3 4">IGFRI Rhizo-19</strain>
    </source>
</reference>
<dbReference type="GO" id="GO:0016787">
    <property type="term" value="F:hydrolase activity"/>
    <property type="evidence" value="ECO:0007669"/>
    <property type="project" value="UniProtKB-KW"/>
</dbReference>
<dbReference type="AlphaFoldDB" id="A0A329Y1X6"/>
<evidence type="ECO:0000256" key="1">
    <source>
        <dbReference type="ARBA" id="ARBA00022801"/>
    </source>
</evidence>
<dbReference type="PRINTS" id="PR00412">
    <property type="entry name" value="EPOXHYDRLASE"/>
</dbReference>
<dbReference type="Gene3D" id="3.40.50.1820">
    <property type="entry name" value="alpha/beta hydrolase"/>
    <property type="match status" value="1"/>
</dbReference>
<accession>A0A329Y1X6</accession>
<dbReference type="PANTHER" id="PTHR43329">
    <property type="entry name" value="EPOXIDE HYDROLASE"/>
    <property type="match status" value="1"/>
</dbReference>
<organism evidence="3 4">
    <name type="scientific">Rhizobium tropici</name>
    <dbReference type="NCBI Taxonomy" id="398"/>
    <lineage>
        <taxon>Bacteria</taxon>
        <taxon>Pseudomonadati</taxon>
        <taxon>Pseudomonadota</taxon>
        <taxon>Alphaproteobacteria</taxon>
        <taxon>Hyphomicrobiales</taxon>
        <taxon>Rhizobiaceae</taxon>
        <taxon>Rhizobium/Agrobacterium group</taxon>
        <taxon>Rhizobium</taxon>
    </lineage>
</organism>
<dbReference type="Pfam" id="PF00561">
    <property type="entry name" value="Abhydrolase_1"/>
    <property type="match status" value="1"/>
</dbReference>
<sequence length="300" mass="33080">MVATDLLEIGFGESGPQGGPVILLLHGWPDDPLSWAGVAKHLNAAGFRTVAPWLRGFGPTCFRIAETIRDGSAEAMAQDALDLMDRLGADRFAVAGHDWGARIGYALAALVPDRLQALVALSLPYSPKGAFPIPPFRQSRAWWYQWFMAVDRGAEAVARDPKGFARLQWETWSPPGWFDEAEFEATAGSFDNPDWLAITLNSYRSRWRDEPRDPRYDDLRKRIAEVERLSVPTLMIQGEADGTVLMESSEGKDRYFGGGYHRVVLNGVGHFPTREAPAKVAAAIISHLKQVETGGSEPGF</sequence>
<dbReference type="InterPro" id="IPR000639">
    <property type="entry name" value="Epox_hydrolase-like"/>
</dbReference>
<feature type="domain" description="AB hydrolase-1" evidence="2">
    <location>
        <begin position="20"/>
        <end position="272"/>
    </location>
</feature>
<name>A0A329Y1X6_RHITR</name>
<protein>
    <submittedName>
        <fullName evidence="3">Alpha/beta hydrolase</fullName>
    </submittedName>
</protein>
<comment type="caution">
    <text evidence="3">The sequence shown here is derived from an EMBL/GenBank/DDBJ whole genome shotgun (WGS) entry which is preliminary data.</text>
</comment>
<dbReference type="InterPro" id="IPR029058">
    <property type="entry name" value="AB_hydrolase_fold"/>
</dbReference>
<dbReference type="OrthoDB" id="9780765at2"/>
<proteinExistence type="predicted"/>
<gene>
    <name evidence="3" type="ORF">DQ393_25485</name>
</gene>
<dbReference type="SUPFAM" id="SSF53474">
    <property type="entry name" value="alpha/beta-Hydrolases"/>
    <property type="match status" value="1"/>
</dbReference>
<dbReference type="EMBL" id="QMKK01000054">
    <property type="protein sequence ID" value="RAX37989.1"/>
    <property type="molecule type" value="Genomic_DNA"/>
</dbReference>
<keyword evidence="1 3" id="KW-0378">Hydrolase</keyword>